<proteinExistence type="predicted"/>
<dbReference type="Gene3D" id="2.10.110.10">
    <property type="entry name" value="Cysteine Rich Protein"/>
    <property type="match status" value="1"/>
</dbReference>
<dbReference type="PROSITE" id="PS50023">
    <property type="entry name" value="LIM_DOMAIN_2"/>
    <property type="match status" value="1"/>
</dbReference>
<keyword evidence="1 4" id="KW-0479">Metal-binding</keyword>
<dbReference type="GO" id="GO:0046872">
    <property type="term" value="F:metal ion binding"/>
    <property type="evidence" value="ECO:0007669"/>
    <property type="project" value="UniProtKB-KW"/>
</dbReference>
<dbReference type="AlphaFoldDB" id="A0A0B6YK26"/>
<name>A0A0B6YK26_9EUPU</name>
<organism evidence="6">
    <name type="scientific">Arion vulgaris</name>
    <dbReference type="NCBI Taxonomy" id="1028688"/>
    <lineage>
        <taxon>Eukaryota</taxon>
        <taxon>Metazoa</taxon>
        <taxon>Spiralia</taxon>
        <taxon>Lophotrochozoa</taxon>
        <taxon>Mollusca</taxon>
        <taxon>Gastropoda</taxon>
        <taxon>Heterobranchia</taxon>
        <taxon>Euthyneura</taxon>
        <taxon>Panpulmonata</taxon>
        <taxon>Eupulmonata</taxon>
        <taxon>Stylommatophora</taxon>
        <taxon>Helicina</taxon>
        <taxon>Arionoidea</taxon>
        <taxon>Arionidae</taxon>
        <taxon>Arion</taxon>
    </lineage>
</organism>
<dbReference type="Pfam" id="PF00412">
    <property type="entry name" value="LIM"/>
    <property type="match status" value="1"/>
</dbReference>
<sequence length="70" mass="8286">QRPDLNVFKPIYQKPKHKDLCLRCNKIVYPMERIGPIKEVAYHKRCFTCVRCGTTLNLKNFHHNQSDAND</sequence>
<feature type="non-terminal residue" evidence="6">
    <location>
        <position position="70"/>
    </location>
</feature>
<reference evidence="6" key="1">
    <citation type="submission" date="2014-12" db="EMBL/GenBank/DDBJ databases">
        <title>Insight into the proteome of Arion vulgaris.</title>
        <authorList>
            <person name="Aradska J."/>
            <person name="Bulat T."/>
            <person name="Smidak R."/>
            <person name="Sarate P."/>
            <person name="Gangsoo J."/>
            <person name="Sialana F."/>
            <person name="Bilban M."/>
            <person name="Lubec G."/>
        </authorList>
    </citation>
    <scope>NUCLEOTIDE SEQUENCE</scope>
    <source>
        <tissue evidence="6">Skin</tissue>
    </source>
</reference>
<accession>A0A0B6YK26</accession>
<evidence type="ECO:0000313" key="6">
    <source>
        <dbReference type="EMBL" id="CEK56504.1"/>
    </source>
</evidence>
<gene>
    <name evidence="6" type="primary">ORF27800</name>
</gene>
<keyword evidence="3 4" id="KW-0440">LIM domain</keyword>
<evidence type="ECO:0000259" key="5">
    <source>
        <dbReference type="PROSITE" id="PS50023"/>
    </source>
</evidence>
<evidence type="ECO:0000256" key="4">
    <source>
        <dbReference type="PROSITE-ProRule" id="PRU00125"/>
    </source>
</evidence>
<dbReference type="SUPFAM" id="SSF57716">
    <property type="entry name" value="Glucocorticoid receptor-like (DNA-binding domain)"/>
    <property type="match status" value="1"/>
</dbReference>
<protein>
    <recommendedName>
        <fullName evidence="5">LIM zinc-binding domain-containing protein</fullName>
    </recommendedName>
</protein>
<dbReference type="EMBL" id="HACG01009639">
    <property type="protein sequence ID" value="CEK56504.1"/>
    <property type="molecule type" value="Transcribed_RNA"/>
</dbReference>
<feature type="domain" description="LIM zinc-binding" evidence="5">
    <location>
        <begin position="19"/>
        <end position="70"/>
    </location>
</feature>
<dbReference type="PANTHER" id="PTHR24206">
    <property type="entry name" value="OS06G0237300 PROTEIN"/>
    <property type="match status" value="1"/>
</dbReference>
<evidence type="ECO:0000256" key="3">
    <source>
        <dbReference type="ARBA" id="ARBA00023038"/>
    </source>
</evidence>
<dbReference type="PROSITE" id="PS00478">
    <property type="entry name" value="LIM_DOMAIN_1"/>
    <property type="match status" value="1"/>
</dbReference>
<keyword evidence="2 4" id="KW-0862">Zinc</keyword>
<evidence type="ECO:0000256" key="2">
    <source>
        <dbReference type="ARBA" id="ARBA00022833"/>
    </source>
</evidence>
<dbReference type="InterPro" id="IPR001781">
    <property type="entry name" value="Znf_LIM"/>
</dbReference>
<feature type="non-terminal residue" evidence="6">
    <location>
        <position position="1"/>
    </location>
</feature>
<evidence type="ECO:0000256" key="1">
    <source>
        <dbReference type="ARBA" id="ARBA00022723"/>
    </source>
</evidence>